<feature type="domain" description="SD-repeat containing protein B" evidence="7">
    <location>
        <begin position="691"/>
        <end position="764"/>
    </location>
</feature>
<feature type="compositionally biased region" description="Polar residues" evidence="4">
    <location>
        <begin position="164"/>
        <end position="177"/>
    </location>
</feature>
<evidence type="ECO:0000256" key="6">
    <source>
        <dbReference type="SAM" id="SignalP"/>
    </source>
</evidence>
<dbReference type="InterPro" id="IPR033764">
    <property type="entry name" value="Sdr_B"/>
</dbReference>
<proteinExistence type="predicted"/>
<sequence length="1492" mass="163534">MKTKNIRFYKKLLTTLTLISLLLNILSPLVYAATDNTNNNTPNIMAEDGDEKKEAKSNEENKEGKEKADSPEQQDSDKDEGSRKDSEEPTTDNSAENETNDSATDGDKILEQEDKDRTETTDETSQNSGDEAISYDNGSNNTAGKKVETGINEEREKDTEFSKQNEATLTEGESIQAPTKEDESGSGANTAEAALAINSKNSNEEADPLFPTETECKDDYGGKYTLCHATSSETNKYVKIEISCNALYGNGNAGHLSENGTTRAGHEKDMPVDENGLCPGESVQPEFKICQDIFGVGLESEMTVLDLGESTYKKVVDQIEPTAGGALHPKTGDVYYIYNSQKINPVLIKYDIATGTQTELETSGLEKYKGYPKLAFDADANLYTMNKDFKLYTIDITNGSSEYKGTYTGFKTFGGDMAFDSENKLFAVDYDGNFYVLRSTTKVAEYIGNIGVKNVTGLAIKDGKFYVSSTQDSPVRSRAYSFTYENVLNGEEAKEVADTRGLQVNDLASCPNSIVDMPEENQCVEGKRWAQSVVSFDQGTLKGGGNVLPERSDPANSLFELDSDFVSLGKEGELVISFDDPVLNVSGTDLTIYETTYESRFGYPEETADVYVSQNGTSWFFAGEVTNHVSGGANDLDISNELPKMNWFKYVKLIDTTNFAPHINSADGFDVNALLAVEGVCEDLKTDTAAITGYKFNDLNGNGTKEENEPKLEGWGIELYTDDGSKESIYTTTTNENGNYLIKLDPGKYTIKETQQKGWKQTTSPDICTIDLKPGEEAECIFGNMRTGSLTGHKYADLNRNGIYDETDYPLPNWPIHLCELPSQTVSVLSTTTNLSEKGLISPNYECLKDTTIDTTTNKSGEYFFDDLRDGHYKIWEDETPGYDIIAPEKGFYQARLSDGEVAIDSDKAAEKTNFDFFNAPITPELYLMKTNNWTGDYLDNEVENVVTYTIKVTAKLSYLYNVRVVDLLPEGFTYIAGSYTADSSLRGDLKAGNITTEPTYASPGTWELGDMEDGEVVTLTLKAKTAISVDPGLYKDLTWTQGSDSNENEILAQAETEGYVDENFSGTEVGVKEKPQPDEAKTEVKVNKKEIIEEVLGASTERGEVLGLPATGTITAILATLLVSLASGIILIVFGLLRKNKKMSLTRTARVTLISLLVLLAAGAMNFNKVDAAAALRVEDPISPANSEFSITFVLLDTESRPNTNVECYVKKPTSADYIKYQEVSLADGGNTDSCLVNNSVLTEDGTYYFNVKAVFSDETSITSESVSVKYDSKGPGKPRYIKKDKKNSCEYEVKFKTSSEGDTNYVEVYRSFNKEFTVNDSSKIKTISIGNDATYEFTDNLPSDKCGKKPYYAVRAFDEAGNPSNVRVEEITEETIIEKTVNSDSDSEVTTTEGQFIGAAGGLQSLTGTAGEQDQNQTGADQDQGDGAVLGTNEDEGNGNIRTDRERNSSTLLAKLVNALTSPVIYIPVIILAVLGLYLGAKKRLKNSQK</sequence>
<feature type="compositionally biased region" description="Basic and acidic residues" evidence="4">
    <location>
        <begin position="105"/>
        <end position="120"/>
    </location>
</feature>
<keyword evidence="2" id="KW-0964">Secreted</keyword>
<feature type="transmembrane region" description="Helical" evidence="5">
    <location>
        <begin position="1466"/>
        <end position="1483"/>
    </location>
</feature>
<feature type="compositionally biased region" description="Polar residues" evidence="4">
    <location>
        <begin position="91"/>
        <end position="103"/>
    </location>
</feature>
<evidence type="ECO:0000256" key="5">
    <source>
        <dbReference type="SAM" id="Phobius"/>
    </source>
</evidence>
<feature type="compositionally biased region" description="Low complexity" evidence="4">
    <location>
        <begin position="34"/>
        <end position="43"/>
    </location>
</feature>
<reference evidence="8" key="1">
    <citation type="submission" date="2020-04" db="EMBL/GenBank/DDBJ databases">
        <authorList>
            <person name="Zhang T."/>
        </authorList>
    </citation>
    <scope>NUCLEOTIDE SEQUENCE</scope>
    <source>
        <strain evidence="8">HKST-UBA80</strain>
    </source>
</reference>
<feature type="transmembrane region" description="Helical" evidence="5">
    <location>
        <begin position="1117"/>
        <end position="1138"/>
    </location>
</feature>
<evidence type="ECO:0000256" key="3">
    <source>
        <dbReference type="ARBA" id="ARBA00022729"/>
    </source>
</evidence>
<keyword evidence="5" id="KW-0472">Membrane</keyword>
<comment type="subcellular location">
    <subcellularLocation>
        <location evidence="1">Secreted</location>
    </subcellularLocation>
</comment>
<keyword evidence="5" id="KW-0812">Transmembrane</keyword>
<dbReference type="GO" id="GO:0005576">
    <property type="term" value="C:extracellular region"/>
    <property type="evidence" value="ECO:0007669"/>
    <property type="project" value="UniProtKB-SubCell"/>
</dbReference>
<keyword evidence="5" id="KW-1133">Transmembrane helix</keyword>
<feature type="compositionally biased region" description="Polar residues" evidence="4">
    <location>
        <begin position="1407"/>
        <end position="1423"/>
    </location>
</feature>
<feature type="region of interest" description="Disordered" evidence="4">
    <location>
        <begin position="1407"/>
        <end position="1447"/>
    </location>
</feature>
<dbReference type="SUPFAM" id="SSF117074">
    <property type="entry name" value="Hypothetical protein PA1324"/>
    <property type="match status" value="2"/>
</dbReference>
<dbReference type="InterPro" id="IPR011042">
    <property type="entry name" value="6-blade_b-propeller_TolB-like"/>
</dbReference>
<feature type="region of interest" description="Disordered" evidence="4">
    <location>
        <begin position="34"/>
        <end position="188"/>
    </location>
</feature>
<evidence type="ECO:0000256" key="2">
    <source>
        <dbReference type="ARBA" id="ARBA00022525"/>
    </source>
</evidence>
<dbReference type="Gene3D" id="2.60.40.10">
    <property type="entry name" value="Immunoglobulins"/>
    <property type="match status" value="2"/>
</dbReference>
<feature type="compositionally biased region" description="Basic and acidic residues" evidence="4">
    <location>
        <begin position="145"/>
        <end position="163"/>
    </location>
</feature>
<comment type="caution">
    <text evidence="8">The sequence shown here is derived from an EMBL/GenBank/DDBJ whole genome shotgun (WGS) entry which is preliminary data.</text>
</comment>
<protein>
    <recommendedName>
        <fullName evidence="7">SD-repeat containing protein B domain-containing protein</fullName>
    </recommendedName>
</protein>
<name>A0A955E074_UNCKA</name>
<dbReference type="SUPFAM" id="SSF63825">
    <property type="entry name" value="YWTD domain"/>
    <property type="match status" value="1"/>
</dbReference>
<feature type="signal peptide" evidence="6">
    <location>
        <begin position="1"/>
        <end position="32"/>
    </location>
</feature>
<dbReference type="Pfam" id="PF17210">
    <property type="entry name" value="SdrD_B"/>
    <property type="match status" value="1"/>
</dbReference>
<evidence type="ECO:0000313" key="9">
    <source>
        <dbReference type="Proteomes" id="UP000714817"/>
    </source>
</evidence>
<evidence type="ECO:0000256" key="4">
    <source>
        <dbReference type="SAM" id="MobiDB-lite"/>
    </source>
</evidence>
<feature type="transmembrane region" description="Helical" evidence="5">
    <location>
        <begin position="1150"/>
        <end position="1168"/>
    </location>
</feature>
<dbReference type="EMBL" id="JAGQNY010000014">
    <property type="protein sequence ID" value="MCA9302391.1"/>
    <property type="molecule type" value="Genomic_DNA"/>
</dbReference>
<evidence type="ECO:0000313" key="8">
    <source>
        <dbReference type="EMBL" id="MCA9302391.1"/>
    </source>
</evidence>
<dbReference type="Gene3D" id="2.120.10.30">
    <property type="entry name" value="TolB, C-terminal domain"/>
    <property type="match status" value="1"/>
</dbReference>
<gene>
    <name evidence="8" type="ORF">KDA10_03485</name>
</gene>
<accession>A0A955E074</accession>
<keyword evidence="3 6" id="KW-0732">Signal</keyword>
<evidence type="ECO:0000259" key="7">
    <source>
        <dbReference type="Pfam" id="PF17210"/>
    </source>
</evidence>
<evidence type="ECO:0000256" key="1">
    <source>
        <dbReference type="ARBA" id="ARBA00004613"/>
    </source>
</evidence>
<reference evidence="8" key="2">
    <citation type="journal article" date="2021" name="Microbiome">
        <title>Successional dynamics and alternative stable states in a saline activated sludge microbial community over 9 years.</title>
        <authorList>
            <person name="Wang Y."/>
            <person name="Ye J."/>
            <person name="Ju F."/>
            <person name="Liu L."/>
            <person name="Boyd J.A."/>
            <person name="Deng Y."/>
            <person name="Parks D.H."/>
            <person name="Jiang X."/>
            <person name="Yin X."/>
            <person name="Woodcroft B.J."/>
            <person name="Tyson G.W."/>
            <person name="Hugenholtz P."/>
            <person name="Polz M.F."/>
            <person name="Zhang T."/>
        </authorList>
    </citation>
    <scope>NUCLEOTIDE SEQUENCE</scope>
    <source>
        <strain evidence="8">HKST-UBA80</strain>
    </source>
</reference>
<organism evidence="8 9">
    <name type="scientific">candidate division WWE3 bacterium</name>
    <dbReference type="NCBI Taxonomy" id="2053526"/>
    <lineage>
        <taxon>Bacteria</taxon>
        <taxon>Katanobacteria</taxon>
    </lineage>
</organism>
<feature type="chain" id="PRO_5037095769" description="SD-repeat containing protein B domain-containing protein" evidence="6">
    <location>
        <begin position="33"/>
        <end position="1492"/>
    </location>
</feature>
<dbReference type="Proteomes" id="UP000714817">
    <property type="component" value="Unassembled WGS sequence"/>
</dbReference>
<dbReference type="InterPro" id="IPR013783">
    <property type="entry name" value="Ig-like_fold"/>
</dbReference>
<feature type="compositionally biased region" description="Basic and acidic residues" evidence="4">
    <location>
        <begin position="50"/>
        <end position="87"/>
    </location>
</feature>